<dbReference type="GO" id="GO:0007229">
    <property type="term" value="P:integrin-mediated signaling pathway"/>
    <property type="evidence" value="ECO:0007669"/>
    <property type="project" value="UniProtKB-KW"/>
</dbReference>
<keyword evidence="2" id="KW-0401">Integrin</keyword>
<dbReference type="EMBL" id="JACASF010000019">
    <property type="protein sequence ID" value="KAF6415948.1"/>
    <property type="molecule type" value="Genomic_DNA"/>
</dbReference>
<dbReference type="PANTHER" id="PTHR23220">
    <property type="entry name" value="INTEGRIN ALPHA"/>
    <property type="match status" value="1"/>
</dbReference>
<sequence>MRITTGSAAGRARGTTAVSLAHASRGWLSFQANTVCTQSQERACGSDPNPRVQEWHSVSCAITSDKENVTVAAELSVSQSKQILRDVTELQILGEISFNKSLYEGLNAENHKTKVTVIFLKEEEYLSLPVIIGSSVAGLLVLIVIIIILFKCGFFKRKYRQLNLESIRKAQLKSENLLTEGRARERNIDSRKKHPSAASCTPNTGDGACNLGLCPDRELNW</sequence>
<evidence type="ECO:0000313" key="2">
    <source>
        <dbReference type="EMBL" id="KAF6415948.1"/>
    </source>
</evidence>
<dbReference type="Gene3D" id="1.20.5.930">
    <property type="entry name" value="Bicelle-embedded integrin alpha(iib) transmembrane segment"/>
    <property type="match status" value="1"/>
</dbReference>
<keyword evidence="3" id="KW-1185">Reference proteome</keyword>
<evidence type="ECO:0000256" key="1">
    <source>
        <dbReference type="SAM" id="Phobius"/>
    </source>
</evidence>
<dbReference type="GO" id="GO:0033627">
    <property type="term" value="P:cell adhesion mediated by integrin"/>
    <property type="evidence" value="ECO:0007669"/>
    <property type="project" value="TreeGrafter"/>
</dbReference>
<dbReference type="AlphaFoldDB" id="A0A7J8CYH7"/>
<proteinExistence type="predicted"/>
<dbReference type="GO" id="GO:0007160">
    <property type="term" value="P:cell-matrix adhesion"/>
    <property type="evidence" value="ECO:0007669"/>
    <property type="project" value="TreeGrafter"/>
</dbReference>
<reference evidence="2 3" key="1">
    <citation type="journal article" date="2020" name="Nature">
        <title>Six reference-quality genomes reveal evolution of bat adaptations.</title>
        <authorList>
            <person name="Jebb D."/>
            <person name="Huang Z."/>
            <person name="Pippel M."/>
            <person name="Hughes G.M."/>
            <person name="Lavrichenko K."/>
            <person name="Devanna P."/>
            <person name="Winkler S."/>
            <person name="Jermiin L.S."/>
            <person name="Skirmuntt E.C."/>
            <person name="Katzourakis A."/>
            <person name="Burkitt-Gray L."/>
            <person name="Ray D.A."/>
            <person name="Sullivan K.A.M."/>
            <person name="Roscito J.G."/>
            <person name="Kirilenko B.M."/>
            <person name="Davalos L.M."/>
            <person name="Corthals A.P."/>
            <person name="Power M.L."/>
            <person name="Jones G."/>
            <person name="Ransome R.D."/>
            <person name="Dechmann D.K.N."/>
            <person name="Locatelli A.G."/>
            <person name="Puechmaille S.J."/>
            <person name="Fedrigo O."/>
            <person name="Jarvis E.D."/>
            <person name="Hiller M."/>
            <person name="Vernes S.C."/>
            <person name="Myers E.W."/>
            <person name="Teeling E.C."/>
        </authorList>
    </citation>
    <scope>NUCLEOTIDE SEQUENCE [LARGE SCALE GENOMIC DNA]</scope>
    <source>
        <strain evidence="2">MMolMol1</strain>
        <tissue evidence="2">Muscle</tissue>
    </source>
</reference>
<dbReference type="GO" id="GO:0005178">
    <property type="term" value="F:integrin binding"/>
    <property type="evidence" value="ECO:0007669"/>
    <property type="project" value="TreeGrafter"/>
</dbReference>
<comment type="caution">
    <text evidence="2">The sequence shown here is derived from an EMBL/GenBank/DDBJ whole genome shotgun (WGS) entry which is preliminary data.</text>
</comment>
<evidence type="ECO:0000313" key="3">
    <source>
        <dbReference type="Proteomes" id="UP000550707"/>
    </source>
</evidence>
<dbReference type="GO" id="GO:0008305">
    <property type="term" value="C:integrin complex"/>
    <property type="evidence" value="ECO:0007669"/>
    <property type="project" value="TreeGrafter"/>
</dbReference>
<accession>A0A7J8CYH7</accession>
<keyword evidence="1" id="KW-1133">Transmembrane helix</keyword>
<keyword evidence="1" id="KW-0472">Membrane</keyword>
<dbReference type="InterPro" id="IPR018184">
    <property type="entry name" value="Integrin_alpha_C_CS"/>
</dbReference>
<dbReference type="Proteomes" id="UP000550707">
    <property type="component" value="Unassembled WGS sequence"/>
</dbReference>
<dbReference type="InParanoid" id="A0A7J8CYH7"/>
<gene>
    <name evidence="2" type="ORF">HJG59_006965</name>
</gene>
<dbReference type="GO" id="GO:0009897">
    <property type="term" value="C:external side of plasma membrane"/>
    <property type="evidence" value="ECO:0007669"/>
    <property type="project" value="TreeGrafter"/>
</dbReference>
<dbReference type="PROSITE" id="PS00242">
    <property type="entry name" value="INTEGRIN_ALPHA"/>
    <property type="match status" value="1"/>
</dbReference>
<protein>
    <submittedName>
        <fullName evidence="2">Integrin subunit alpha E</fullName>
    </submittedName>
</protein>
<organism evidence="2 3">
    <name type="scientific">Molossus molossus</name>
    <name type="common">Pallas' mastiff bat</name>
    <name type="synonym">Vespertilio molossus</name>
    <dbReference type="NCBI Taxonomy" id="27622"/>
    <lineage>
        <taxon>Eukaryota</taxon>
        <taxon>Metazoa</taxon>
        <taxon>Chordata</taxon>
        <taxon>Craniata</taxon>
        <taxon>Vertebrata</taxon>
        <taxon>Euteleostomi</taxon>
        <taxon>Mammalia</taxon>
        <taxon>Eutheria</taxon>
        <taxon>Laurasiatheria</taxon>
        <taxon>Chiroptera</taxon>
        <taxon>Yangochiroptera</taxon>
        <taxon>Molossidae</taxon>
        <taxon>Molossus</taxon>
    </lineage>
</organism>
<dbReference type="GO" id="GO:0098609">
    <property type="term" value="P:cell-cell adhesion"/>
    <property type="evidence" value="ECO:0007669"/>
    <property type="project" value="TreeGrafter"/>
</dbReference>
<name>A0A7J8CYH7_MOLMO</name>
<keyword evidence="1" id="KW-0812">Transmembrane</keyword>
<feature type="transmembrane region" description="Helical" evidence="1">
    <location>
        <begin position="125"/>
        <end position="150"/>
    </location>
</feature>
<dbReference type="PANTHER" id="PTHR23220:SF79">
    <property type="entry name" value="INTEGRIN ALPHA-E"/>
    <property type="match status" value="1"/>
</dbReference>